<dbReference type="Proteomes" id="UP000779049">
    <property type="component" value="Unassembled WGS sequence"/>
</dbReference>
<dbReference type="Gene3D" id="2.40.50.660">
    <property type="match status" value="1"/>
</dbReference>
<name>A0ABS7L953_9FIRM</name>
<organism evidence="2 3">
    <name type="scientific">Sellimonas caecigallum</name>
    <dbReference type="NCBI Taxonomy" id="2592333"/>
    <lineage>
        <taxon>Bacteria</taxon>
        <taxon>Bacillati</taxon>
        <taxon>Bacillota</taxon>
        <taxon>Clostridia</taxon>
        <taxon>Lachnospirales</taxon>
        <taxon>Lachnospiraceae</taxon>
        <taxon>Sellimonas</taxon>
    </lineage>
</organism>
<evidence type="ECO:0000313" key="3">
    <source>
        <dbReference type="Proteomes" id="UP000779049"/>
    </source>
</evidence>
<keyword evidence="1" id="KW-0812">Transmembrane</keyword>
<gene>
    <name evidence="2" type="ORF">FLB61_11065</name>
</gene>
<keyword evidence="1" id="KW-1133">Transmembrane helix</keyword>
<evidence type="ECO:0000313" key="2">
    <source>
        <dbReference type="EMBL" id="MBY0759615.1"/>
    </source>
</evidence>
<keyword evidence="1" id="KW-0472">Membrane</keyword>
<reference evidence="2 3" key="1">
    <citation type="journal article" date="2020" name="New Microbes New Infect">
        <title>Sellimonas caecigallum sp. nov., description and genome sequence of a new member of the Sellimonas genus isolated from the cecum of feral chicken.</title>
        <authorList>
            <person name="Wongkuna S."/>
            <person name="Ghimire S."/>
            <person name="Antony L."/>
            <person name="Chankhamhaengdecha S."/>
            <person name="Janvilisri T."/>
            <person name="Scaria J."/>
        </authorList>
    </citation>
    <scope>NUCLEOTIDE SEQUENCE [LARGE SCALE GENOMIC DNA]</scope>
    <source>
        <strain evidence="2 3">SW451</strain>
    </source>
</reference>
<accession>A0ABS7L953</accession>
<sequence length="131" mass="14675">MYTEFDTAYGLFEGMFAIVFILVIGSFVVMAVKGLGTWNKNNNSPRLTVSAVVVAKRSDVSYHHHANVNHTAHVASNTIYYVTFQVESGDRMEFSVSGTEYGMLVEGDKGKLSFQGTRYLSFQREGEKEEE</sequence>
<keyword evidence="3" id="KW-1185">Reference proteome</keyword>
<proteinExistence type="predicted"/>
<dbReference type="RefSeq" id="WP_087200319.1">
    <property type="nucleotide sequence ID" value="NZ_CP173660.1"/>
</dbReference>
<evidence type="ECO:0000256" key="1">
    <source>
        <dbReference type="SAM" id="Phobius"/>
    </source>
</evidence>
<dbReference type="InterPro" id="IPR019635">
    <property type="entry name" value="DUF2500"/>
</dbReference>
<protein>
    <submittedName>
        <fullName evidence="2">DUF2500 domain-containing protein</fullName>
    </submittedName>
</protein>
<feature type="transmembrane region" description="Helical" evidence="1">
    <location>
        <begin position="15"/>
        <end position="36"/>
    </location>
</feature>
<dbReference type="Pfam" id="PF10694">
    <property type="entry name" value="DUF2500"/>
    <property type="match status" value="1"/>
</dbReference>
<comment type="caution">
    <text evidence="2">The sequence shown here is derived from an EMBL/GenBank/DDBJ whole genome shotgun (WGS) entry which is preliminary data.</text>
</comment>
<dbReference type="EMBL" id="VIRV01000019">
    <property type="protein sequence ID" value="MBY0759615.1"/>
    <property type="molecule type" value="Genomic_DNA"/>
</dbReference>